<gene>
    <name evidence="2" type="ORF">AAGV33_14730</name>
</gene>
<feature type="transmembrane region" description="Helical" evidence="1">
    <location>
        <begin position="12"/>
        <end position="30"/>
    </location>
</feature>
<protein>
    <submittedName>
        <fullName evidence="2">Uncharacterized protein</fullName>
    </submittedName>
</protein>
<evidence type="ECO:0000256" key="1">
    <source>
        <dbReference type="SAM" id="Phobius"/>
    </source>
</evidence>
<dbReference type="RefSeq" id="WP_373392996.1">
    <property type="nucleotide sequence ID" value="NZ_JBCFQK010000028.1"/>
</dbReference>
<proteinExistence type="predicted"/>
<sequence length="139" mass="15534">MGKSNIIQRGIKTGNIYLVLMLLSFVFIIIKGCNSSKNEDNTEAISEAEKTEIEADIKADVIVAVQIEVEENLKSPSTADFPWVIEPIKVNDSTYTVASYVDSQNGFGAMIRANFVVEVIIDRQTKNTKAKLIMFEERQ</sequence>
<comment type="caution">
    <text evidence="2">The sequence shown here is derived from an EMBL/GenBank/DDBJ whole genome shotgun (WGS) entry which is preliminary data.</text>
</comment>
<accession>A0ABV4TQJ6</accession>
<name>A0ABV4TQJ6_9FLAO</name>
<keyword evidence="3" id="KW-1185">Reference proteome</keyword>
<organism evidence="2 3">
    <name type="scientific">Flavobacterium magnesitis</name>
    <dbReference type="NCBI Taxonomy" id="3138077"/>
    <lineage>
        <taxon>Bacteria</taxon>
        <taxon>Pseudomonadati</taxon>
        <taxon>Bacteroidota</taxon>
        <taxon>Flavobacteriia</taxon>
        <taxon>Flavobacteriales</taxon>
        <taxon>Flavobacteriaceae</taxon>
        <taxon>Flavobacterium</taxon>
    </lineage>
</organism>
<evidence type="ECO:0000313" key="3">
    <source>
        <dbReference type="Proteomes" id="UP001574170"/>
    </source>
</evidence>
<evidence type="ECO:0000313" key="2">
    <source>
        <dbReference type="EMBL" id="MFA9195665.1"/>
    </source>
</evidence>
<dbReference type="Proteomes" id="UP001574170">
    <property type="component" value="Unassembled WGS sequence"/>
</dbReference>
<keyword evidence="1" id="KW-0812">Transmembrane</keyword>
<dbReference type="EMBL" id="JBCFQK010000028">
    <property type="protein sequence ID" value="MFA9195665.1"/>
    <property type="molecule type" value="Genomic_DNA"/>
</dbReference>
<reference evidence="2 3" key="1">
    <citation type="submission" date="2024-04" db="EMBL/GenBank/DDBJ databases">
        <title>New Clade of Flavobacterium.</title>
        <authorList>
            <person name="Matos L."/>
            <person name="Proenca D.N."/>
            <person name="Fransisco R.M."/>
            <person name="Chung A.P."/>
            <person name="Maccario L."/>
            <person name="Sorensen S.J."/>
            <person name="Morais P.V."/>
        </authorList>
    </citation>
    <scope>NUCLEOTIDE SEQUENCE [LARGE SCALE GENOMIC DNA]</scope>
    <source>
        <strain evidence="2 3">FBOR7N2.3</strain>
    </source>
</reference>
<keyword evidence="1" id="KW-1133">Transmembrane helix</keyword>
<keyword evidence="1" id="KW-0472">Membrane</keyword>